<dbReference type="AlphaFoldDB" id="A0A917X5P4"/>
<dbReference type="EMBL" id="BMPI01000065">
    <property type="protein sequence ID" value="GGM72978.1"/>
    <property type="molecule type" value="Genomic_DNA"/>
</dbReference>
<reference evidence="1" key="2">
    <citation type="submission" date="2020-09" db="EMBL/GenBank/DDBJ databases">
        <authorList>
            <person name="Sun Q."/>
            <person name="Ohkuma M."/>
        </authorList>
    </citation>
    <scope>NUCLEOTIDE SEQUENCE</scope>
    <source>
        <strain evidence="1">JCM 19831</strain>
    </source>
</reference>
<evidence type="ECO:0000313" key="2">
    <source>
        <dbReference type="Proteomes" id="UP000642070"/>
    </source>
</evidence>
<proteinExistence type="predicted"/>
<organism evidence="1 2">
    <name type="scientific">Dactylosporangium sucinum</name>
    <dbReference type="NCBI Taxonomy" id="1424081"/>
    <lineage>
        <taxon>Bacteria</taxon>
        <taxon>Bacillati</taxon>
        <taxon>Actinomycetota</taxon>
        <taxon>Actinomycetes</taxon>
        <taxon>Micromonosporales</taxon>
        <taxon>Micromonosporaceae</taxon>
        <taxon>Dactylosporangium</taxon>
    </lineage>
</organism>
<comment type="caution">
    <text evidence="1">The sequence shown here is derived from an EMBL/GenBank/DDBJ whole genome shotgun (WGS) entry which is preliminary data.</text>
</comment>
<reference evidence="1" key="1">
    <citation type="journal article" date="2014" name="Int. J. Syst. Evol. Microbiol.">
        <title>Complete genome sequence of Corynebacterium casei LMG S-19264T (=DSM 44701T), isolated from a smear-ripened cheese.</title>
        <authorList>
            <consortium name="US DOE Joint Genome Institute (JGI-PGF)"/>
            <person name="Walter F."/>
            <person name="Albersmeier A."/>
            <person name="Kalinowski J."/>
            <person name="Ruckert C."/>
        </authorList>
    </citation>
    <scope>NUCLEOTIDE SEQUENCE</scope>
    <source>
        <strain evidence="1">JCM 19831</strain>
    </source>
</reference>
<accession>A0A917X5P4</accession>
<sequence>MWDVRTMMQKVLAAGDRTWDSDGVPTHLTAKPGVIPRGTILQTGIPQGVVYRAPDTRQRFLGFMEWAGSFGTLGELAGRDCGPGHVRPEPRQGFLARLALRGGRSGSRSSGDGVGICLTFGSAASSVRRRIGVGRCWRHSKVQR</sequence>
<evidence type="ECO:0000313" key="1">
    <source>
        <dbReference type="EMBL" id="GGM72978.1"/>
    </source>
</evidence>
<name>A0A917X5P4_9ACTN</name>
<dbReference type="Proteomes" id="UP000642070">
    <property type="component" value="Unassembled WGS sequence"/>
</dbReference>
<gene>
    <name evidence="1" type="ORF">GCM10007977_088250</name>
</gene>
<protein>
    <submittedName>
        <fullName evidence="1">Uncharacterized protein</fullName>
    </submittedName>
</protein>
<keyword evidence="2" id="KW-1185">Reference proteome</keyword>